<feature type="region of interest" description="Disordered" evidence="1">
    <location>
        <begin position="155"/>
        <end position="180"/>
    </location>
</feature>
<reference evidence="2" key="1">
    <citation type="journal article" date="2020" name="Cell">
        <title>Large-Scale Comparative Analyses of Tick Genomes Elucidate Their Genetic Diversity and Vector Capacities.</title>
        <authorList>
            <consortium name="Tick Genome and Microbiome Consortium (TIGMIC)"/>
            <person name="Jia N."/>
            <person name="Wang J."/>
            <person name="Shi W."/>
            <person name="Du L."/>
            <person name="Sun Y."/>
            <person name="Zhan W."/>
            <person name="Jiang J.F."/>
            <person name="Wang Q."/>
            <person name="Zhang B."/>
            <person name="Ji P."/>
            <person name="Bell-Sakyi L."/>
            <person name="Cui X.M."/>
            <person name="Yuan T.T."/>
            <person name="Jiang B.G."/>
            <person name="Yang W.F."/>
            <person name="Lam T.T."/>
            <person name="Chang Q.C."/>
            <person name="Ding S.J."/>
            <person name="Wang X.J."/>
            <person name="Zhu J.G."/>
            <person name="Ruan X.D."/>
            <person name="Zhao L."/>
            <person name="Wei J.T."/>
            <person name="Ye R.Z."/>
            <person name="Que T.C."/>
            <person name="Du C.H."/>
            <person name="Zhou Y.H."/>
            <person name="Cheng J.X."/>
            <person name="Dai P.F."/>
            <person name="Guo W.B."/>
            <person name="Han X.H."/>
            <person name="Huang E.J."/>
            <person name="Li L.F."/>
            <person name="Wei W."/>
            <person name="Gao Y.C."/>
            <person name="Liu J.Z."/>
            <person name="Shao H.Z."/>
            <person name="Wang X."/>
            <person name="Wang C.C."/>
            <person name="Yang T.C."/>
            <person name="Huo Q.B."/>
            <person name="Li W."/>
            <person name="Chen H.Y."/>
            <person name="Chen S.E."/>
            <person name="Zhou L.G."/>
            <person name="Ni X.B."/>
            <person name="Tian J.H."/>
            <person name="Sheng Y."/>
            <person name="Liu T."/>
            <person name="Pan Y.S."/>
            <person name="Xia L.Y."/>
            <person name="Li J."/>
            <person name="Zhao F."/>
            <person name="Cao W.C."/>
        </authorList>
    </citation>
    <scope>NUCLEOTIDE SEQUENCE</scope>
    <source>
        <strain evidence="2">Rmic-2018</strain>
    </source>
</reference>
<dbReference type="EMBL" id="JABSTU010000005">
    <property type="protein sequence ID" value="KAH8032173.1"/>
    <property type="molecule type" value="Genomic_DNA"/>
</dbReference>
<keyword evidence="3" id="KW-1185">Reference proteome</keyword>
<reference evidence="2" key="2">
    <citation type="submission" date="2021-09" db="EMBL/GenBank/DDBJ databases">
        <authorList>
            <person name="Jia N."/>
            <person name="Wang J."/>
            <person name="Shi W."/>
            <person name="Du L."/>
            <person name="Sun Y."/>
            <person name="Zhan W."/>
            <person name="Jiang J."/>
            <person name="Wang Q."/>
            <person name="Zhang B."/>
            <person name="Ji P."/>
            <person name="Sakyi L.B."/>
            <person name="Cui X."/>
            <person name="Yuan T."/>
            <person name="Jiang B."/>
            <person name="Yang W."/>
            <person name="Lam T.T.-Y."/>
            <person name="Chang Q."/>
            <person name="Ding S."/>
            <person name="Wang X."/>
            <person name="Zhu J."/>
            <person name="Ruan X."/>
            <person name="Zhao L."/>
            <person name="Wei J."/>
            <person name="Que T."/>
            <person name="Du C."/>
            <person name="Cheng J."/>
            <person name="Dai P."/>
            <person name="Han X."/>
            <person name="Huang E."/>
            <person name="Gao Y."/>
            <person name="Liu J."/>
            <person name="Shao H."/>
            <person name="Ye R."/>
            <person name="Li L."/>
            <person name="Wei W."/>
            <person name="Wang X."/>
            <person name="Wang C."/>
            <person name="Huo Q."/>
            <person name="Li W."/>
            <person name="Guo W."/>
            <person name="Chen H."/>
            <person name="Chen S."/>
            <person name="Zhou L."/>
            <person name="Zhou L."/>
            <person name="Ni X."/>
            <person name="Tian J."/>
            <person name="Zhou Y."/>
            <person name="Sheng Y."/>
            <person name="Liu T."/>
            <person name="Pan Y."/>
            <person name="Xia L."/>
            <person name="Li J."/>
            <person name="Zhao F."/>
            <person name="Cao W."/>
        </authorList>
    </citation>
    <scope>NUCLEOTIDE SEQUENCE</scope>
    <source>
        <strain evidence="2">Rmic-2018</strain>
        <tissue evidence="2">Larvae</tissue>
    </source>
</reference>
<dbReference type="Proteomes" id="UP000821866">
    <property type="component" value="Chromosome 3"/>
</dbReference>
<organism evidence="2 3">
    <name type="scientific">Rhipicephalus microplus</name>
    <name type="common">Cattle tick</name>
    <name type="synonym">Boophilus microplus</name>
    <dbReference type="NCBI Taxonomy" id="6941"/>
    <lineage>
        <taxon>Eukaryota</taxon>
        <taxon>Metazoa</taxon>
        <taxon>Ecdysozoa</taxon>
        <taxon>Arthropoda</taxon>
        <taxon>Chelicerata</taxon>
        <taxon>Arachnida</taxon>
        <taxon>Acari</taxon>
        <taxon>Parasitiformes</taxon>
        <taxon>Ixodida</taxon>
        <taxon>Ixodoidea</taxon>
        <taxon>Ixodidae</taxon>
        <taxon>Rhipicephalinae</taxon>
        <taxon>Rhipicephalus</taxon>
        <taxon>Boophilus</taxon>
    </lineage>
</organism>
<sequence length="216" mass="23007">MTDAPEDDVPGLPMSQQTAHFTPGIQAPIFHTDLRTNRRTPTTEGVSPSQGKVVTICVTVLPTFELATLPSISPAVPPLRVALRGWSCAGRMARPDSALCDSRVFPCPCHDFLARTGMLMKVASGGYRDGPTSALRNIATPPVVTAACRSPDVLREQEERQQSGARSARVSHSDAKTGPSVSVVKSGLCIPISVEHSTTTVNEVPATLVIDDIIRK</sequence>
<name>A0A9J6EDJ7_RHIMP</name>
<proteinExistence type="predicted"/>
<evidence type="ECO:0000313" key="3">
    <source>
        <dbReference type="Proteomes" id="UP000821866"/>
    </source>
</evidence>
<dbReference type="VEuPathDB" id="VectorBase:LOC119162950"/>
<evidence type="ECO:0000313" key="2">
    <source>
        <dbReference type="EMBL" id="KAH8032173.1"/>
    </source>
</evidence>
<protein>
    <submittedName>
        <fullName evidence="2">Uncharacterized protein</fullName>
    </submittedName>
</protein>
<accession>A0A9J6EDJ7</accession>
<comment type="caution">
    <text evidence="2">The sequence shown here is derived from an EMBL/GenBank/DDBJ whole genome shotgun (WGS) entry which is preliminary data.</text>
</comment>
<evidence type="ECO:0000256" key="1">
    <source>
        <dbReference type="SAM" id="MobiDB-lite"/>
    </source>
</evidence>
<dbReference type="AlphaFoldDB" id="A0A9J6EDJ7"/>
<gene>
    <name evidence="2" type="ORF">HPB51_023323</name>
</gene>